<evidence type="ECO:0000313" key="3">
    <source>
        <dbReference type="Proteomes" id="UP000199170"/>
    </source>
</evidence>
<organism evidence="2 3">
    <name type="scientific">Halobellus clavatus</name>
    <dbReference type="NCBI Taxonomy" id="660517"/>
    <lineage>
        <taxon>Archaea</taxon>
        <taxon>Methanobacteriati</taxon>
        <taxon>Methanobacteriota</taxon>
        <taxon>Stenosarchaea group</taxon>
        <taxon>Halobacteria</taxon>
        <taxon>Halobacteriales</taxon>
        <taxon>Haloferacaceae</taxon>
        <taxon>Halobellus</taxon>
    </lineage>
</organism>
<dbReference type="Proteomes" id="UP000199170">
    <property type="component" value="Unassembled WGS sequence"/>
</dbReference>
<feature type="region of interest" description="Disordered" evidence="1">
    <location>
        <begin position="133"/>
        <end position="156"/>
    </location>
</feature>
<evidence type="ECO:0000256" key="1">
    <source>
        <dbReference type="SAM" id="MobiDB-lite"/>
    </source>
</evidence>
<protein>
    <submittedName>
        <fullName evidence="2">Uncharacterized protein</fullName>
    </submittedName>
</protein>
<keyword evidence="3" id="KW-1185">Reference proteome</keyword>
<proteinExistence type="predicted"/>
<feature type="compositionally biased region" description="Polar residues" evidence="1">
    <location>
        <begin position="1"/>
        <end position="14"/>
    </location>
</feature>
<accession>A0A1H3EDF9</accession>
<feature type="region of interest" description="Disordered" evidence="1">
    <location>
        <begin position="1"/>
        <end position="23"/>
    </location>
</feature>
<dbReference type="STRING" id="660517.SAMN04487946_102207"/>
<reference evidence="3" key="1">
    <citation type="submission" date="2016-10" db="EMBL/GenBank/DDBJ databases">
        <authorList>
            <person name="Varghese N."/>
            <person name="Submissions S."/>
        </authorList>
    </citation>
    <scope>NUCLEOTIDE SEQUENCE [LARGE SCALE GENOMIC DNA]</scope>
    <source>
        <strain evidence="3">CGMCC 1.10118</strain>
    </source>
</reference>
<gene>
    <name evidence="2" type="ORF">SAMN04487946_102207</name>
</gene>
<sequence length="156" mass="17138">MEPNVVSETPTETASSDDDQSDRDRIDDWAHYLVSNAEDASALTFADVDGAADARSFLDATDFSSQTIYVERHLVDECFRQRLCWVRWTENNIETDYARILRDADVACEANAQVAVTYLIRLPVTLEPGQINSYSSGSGGGPCPRPDDATPEGNAS</sequence>
<evidence type="ECO:0000313" key="2">
    <source>
        <dbReference type="EMBL" id="SDX76746.1"/>
    </source>
</evidence>
<dbReference type="EMBL" id="FNPB01000002">
    <property type="protein sequence ID" value="SDX76746.1"/>
    <property type="molecule type" value="Genomic_DNA"/>
</dbReference>
<dbReference type="AlphaFoldDB" id="A0A1H3EDF9"/>
<name>A0A1H3EDF9_9EURY</name>